<feature type="compositionally biased region" description="Low complexity" evidence="1">
    <location>
        <begin position="20"/>
        <end position="30"/>
    </location>
</feature>
<sequence length="325" mass="32265">MHSPPRSSGYRTSGTAPFPSTSSSIVSRLSGSGGGGGGESGGLCSSIGSVVEAGGLGLGSTGPHIDLQHSSPTPTLVGPGPHYPFPPALLCVTSMTDAAGDTTAISGSSPGTGVANGASGASGDLSDCSIEGLGHLPTDALGLAPAMLPASGWTQFHTHSVASTVSSGSTSALAVPAALPVAGHASPMHPTGHQTGFTPSSGHLGSTQTQLSLPPPPALPPPQVALRQQQQQPQQYQMQQMNRNNPNLQHPAPGPNMLTCYPGQASLWASTVTSPPPPQPKPPPQPPPPPPPQHPQVSSPPVSSSGLPTPVVTCSSIGNAGQVHL</sequence>
<feature type="compositionally biased region" description="Pro residues" evidence="1">
    <location>
        <begin position="213"/>
        <end position="223"/>
    </location>
</feature>
<gene>
    <name evidence="2" type="ORF">PXEA_LOCUS12211</name>
</gene>
<feature type="compositionally biased region" description="Polar residues" evidence="1">
    <location>
        <begin position="1"/>
        <end position="19"/>
    </location>
</feature>
<feature type="region of interest" description="Disordered" evidence="1">
    <location>
        <begin position="268"/>
        <end position="325"/>
    </location>
</feature>
<feature type="compositionally biased region" description="Polar residues" evidence="1">
    <location>
        <begin position="192"/>
        <end position="205"/>
    </location>
</feature>
<feature type="compositionally biased region" description="Low complexity" evidence="1">
    <location>
        <begin position="224"/>
        <end position="238"/>
    </location>
</feature>
<feature type="compositionally biased region" description="Gly residues" evidence="1">
    <location>
        <begin position="31"/>
        <end position="41"/>
    </location>
</feature>
<dbReference type="EMBL" id="CAAALY010038559">
    <property type="protein sequence ID" value="VEL18771.1"/>
    <property type="molecule type" value="Genomic_DNA"/>
</dbReference>
<dbReference type="Proteomes" id="UP000784294">
    <property type="component" value="Unassembled WGS sequence"/>
</dbReference>
<feature type="region of interest" description="Disordered" evidence="1">
    <location>
        <begin position="1"/>
        <end position="41"/>
    </location>
</feature>
<accession>A0A448WRZ0</accession>
<evidence type="ECO:0000313" key="3">
    <source>
        <dbReference type="Proteomes" id="UP000784294"/>
    </source>
</evidence>
<feature type="compositionally biased region" description="Pro residues" evidence="1">
    <location>
        <begin position="274"/>
        <end position="294"/>
    </location>
</feature>
<proteinExistence type="predicted"/>
<organism evidence="2 3">
    <name type="scientific">Protopolystoma xenopodis</name>
    <dbReference type="NCBI Taxonomy" id="117903"/>
    <lineage>
        <taxon>Eukaryota</taxon>
        <taxon>Metazoa</taxon>
        <taxon>Spiralia</taxon>
        <taxon>Lophotrochozoa</taxon>
        <taxon>Platyhelminthes</taxon>
        <taxon>Monogenea</taxon>
        <taxon>Polyopisthocotylea</taxon>
        <taxon>Polystomatidea</taxon>
        <taxon>Polystomatidae</taxon>
        <taxon>Protopolystoma</taxon>
    </lineage>
</organism>
<protein>
    <submittedName>
        <fullName evidence="2">Uncharacterized protein</fullName>
    </submittedName>
</protein>
<evidence type="ECO:0000313" key="2">
    <source>
        <dbReference type="EMBL" id="VEL18771.1"/>
    </source>
</evidence>
<keyword evidence="3" id="KW-1185">Reference proteome</keyword>
<dbReference type="AlphaFoldDB" id="A0A448WRZ0"/>
<reference evidence="2" key="1">
    <citation type="submission" date="2018-11" db="EMBL/GenBank/DDBJ databases">
        <authorList>
            <consortium name="Pathogen Informatics"/>
        </authorList>
    </citation>
    <scope>NUCLEOTIDE SEQUENCE</scope>
</reference>
<comment type="caution">
    <text evidence="2">The sequence shown here is derived from an EMBL/GenBank/DDBJ whole genome shotgun (WGS) entry which is preliminary data.</text>
</comment>
<feature type="region of interest" description="Disordered" evidence="1">
    <location>
        <begin position="243"/>
        <end position="262"/>
    </location>
</feature>
<feature type="compositionally biased region" description="Low complexity" evidence="1">
    <location>
        <begin position="295"/>
        <end position="313"/>
    </location>
</feature>
<name>A0A448WRZ0_9PLAT</name>
<evidence type="ECO:0000256" key="1">
    <source>
        <dbReference type="SAM" id="MobiDB-lite"/>
    </source>
</evidence>
<feature type="region of interest" description="Disordered" evidence="1">
    <location>
        <begin position="183"/>
        <end position="238"/>
    </location>
</feature>